<evidence type="ECO:0000259" key="11">
    <source>
        <dbReference type="PROSITE" id="PS50089"/>
    </source>
</evidence>
<evidence type="ECO:0000259" key="10">
    <source>
        <dbReference type="PROSITE" id="PS50002"/>
    </source>
</evidence>
<dbReference type="Gene3D" id="2.30.30.40">
    <property type="entry name" value="SH3 Domains"/>
    <property type="match status" value="5"/>
</dbReference>
<feature type="compositionally biased region" description="Low complexity" evidence="9">
    <location>
        <begin position="357"/>
        <end position="388"/>
    </location>
</feature>
<dbReference type="PRINTS" id="PR00452">
    <property type="entry name" value="SH3DOMAIN"/>
</dbReference>
<gene>
    <name evidence="12" type="ORF">H4Q32_020705</name>
</gene>
<dbReference type="Proteomes" id="UP000830375">
    <property type="component" value="Unassembled WGS sequence"/>
</dbReference>
<keyword evidence="2 8" id="KW-0728">SH3 domain</keyword>
<feature type="domain" description="SH3" evidence="10">
    <location>
        <begin position="492"/>
        <end position="553"/>
    </location>
</feature>
<dbReference type="InterPro" id="IPR013083">
    <property type="entry name" value="Znf_RING/FYVE/PHD"/>
</dbReference>
<dbReference type="InterPro" id="IPR036028">
    <property type="entry name" value="SH3-like_dom_sf"/>
</dbReference>
<evidence type="ECO:0000256" key="6">
    <source>
        <dbReference type="ARBA" id="ARBA00022843"/>
    </source>
</evidence>
<dbReference type="PROSITE" id="PS50002">
    <property type="entry name" value="SH3"/>
    <property type="match status" value="5"/>
</dbReference>
<dbReference type="Pfam" id="PF13445">
    <property type="entry name" value="zf-RING_UBOX"/>
    <property type="match status" value="1"/>
</dbReference>
<accession>A0ABQ8M1E8</accession>
<dbReference type="InterPro" id="IPR001452">
    <property type="entry name" value="SH3_domain"/>
</dbReference>
<dbReference type="Gene3D" id="3.30.40.10">
    <property type="entry name" value="Zinc/RING finger domain, C3HC4 (zinc finger)"/>
    <property type="match status" value="1"/>
</dbReference>
<protein>
    <submittedName>
        <fullName evidence="12">E3 ubiquitin-protein ligase SH3RF1</fullName>
    </submittedName>
</protein>
<feature type="region of interest" description="Disordered" evidence="9">
    <location>
        <begin position="322"/>
        <end position="421"/>
    </location>
</feature>
<evidence type="ECO:0000256" key="5">
    <source>
        <dbReference type="ARBA" id="ARBA00022833"/>
    </source>
</evidence>
<keyword evidence="13" id="KW-1185">Reference proteome</keyword>
<dbReference type="EMBL" id="JACTAM010000014">
    <property type="protein sequence ID" value="KAI2656720.1"/>
    <property type="molecule type" value="Genomic_DNA"/>
</dbReference>
<proteinExistence type="inferred from homology"/>
<feature type="domain" description="SH3" evidence="10">
    <location>
        <begin position="973"/>
        <end position="1034"/>
    </location>
</feature>
<feature type="domain" description="RING-type" evidence="11">
    <location>
        <begin position="12"/>
        <end position="54"/>
    </location>
</feature>
<comment type="caution">
    <text evidence="12">The sequence shown here is derived from an EMBL/GenBank/DDBJ whole genome shotgun (WGS) entry which is preliminary data.</text>
</comment>
<feature type="domain" description="SH3" evidence="10">
    <location>
        <begin position="179"/>
        <end position="244"/>
    </location>
</feature>
<feature type="domain" description="SH3" evidence="10">
    <location>
        <begin position="117"/>
        <end position="176"/>
    </location>
</feature>
<dbReference type="SMART" id="SM00326">
    <property type="entry name" value="SH3"/>
    <property type="match status" value="5"/>
</dbReference>
<keyword evidence="3" id="KW-0479">Metal-binding</keyword>
<feature type="domain" description="SH3" evidence="10">
    <location>
        <begin position="813"/>
        <end position="874"/>
    </location>
</feature>
<evidence type="ECO:0000256" key="2">
    <source>
        <dbReference type="ARBA" id="ARBA00022443"/>
    </source>
</evidence>
<evidence type="ECO:0000256" key="7">
    <source>
        <dbReference type="PROSITE-ProRule" id="PRU00175"/>
    </source>
</evidence>
<dbReference type="PANTHER" id="PTHR14167:SF84">
    <property type="entry name" value="E3 UBIQUITIN-PROTEIN LIGASE SH3RF2 ISOFORM X1"/>
    <property type="match status" value="1"/>
</dbReference>
<evidence type="ECO:0000256" key="9">
    <source>
        <dbReference type="SAM" id="MobiDB-lite"/>
    </source>
</evidence>
<evidence type="ECO:0000256" key="8">
    <source>
        <dbReference type="PROSITE-ProRule" id="PRU00192"/>
    </source>
</evidence>
<evidence type="ECO:0000256" key="1">
    <source>
        <dbReference type="ARBA" id="ARBA00008649"/>
    </source>
</evidence>
<dbReference type="SUPFAM" id="SSF57850">
    <property type="entry name" value="RING/U-box"/>
    <property type="match status" value="1"/>
</dbReference>
<feature type="compositionally biased region" description="Basic residues" evidence="9">
    <location>
        <begin position="400"/>
        <end position="410"/>
    </location>
</feature>
<dbReference type="Pfam" id="PF07653">
    <property type="entry name" value="SH3_2"/>
    <property type="match status" value="2"/>
</dbReference>
<reference evidence="12 13" key="1">
    <citation type="submission" date="2022-01" db="EMBL/GenBank/DDBJ databases">
        <title>A high-quality chromosome-level genome assembly of rohu carp, Labeo rohita.</title>
        <authorList>
            <person name="Arick M.A. II"/>
            <person name="Hsu C.-Y."/>
            <person name="Magbanua Z."/>
            <person name="Pechanova O."/>
            <person name="Grover C."/>
            <person name="Miller E."/>
            <person name="Thrash A."/>
            <person name="Ezzel L."/>
            <person name="Alam S."/>
            <person name="Benzie J."/>
            <person name="Hamilton M."/>
            <person name="Karsi A."/>
            <person name="Lawrence M.L."/>
            <person name="Peterson D.G."/>
        </authorList>
    </citation>
    <scope>NUCLEOTIDE SEQUENCE [LARGE SCALE GENOMIC DNA]</scope>
    <source>
        <strain evidence="13">BAU-BD-2019</strain>
        <tissue evidence="12">Blood</tissue>
    </source>
</reference>
<evidence type="ECO:0000313" key="12">
    <source>
        <dbReference type="EMBL" id="KAI2656720.1"/>
    </source>
</evidence>
<dbReference type="InterPro" id="IPR027370">
    <property type="entry name" value="Znf-RING_euk"/>
</dbReference>
<evidence type="ECO:0000256" key="4">
    <source>
        <dbReference type="ARBA" id="ARBA00022771"/>
    </source>
</evidence>
<evidence type="ECO:0000256" key="3">
    <source>
        <dbReference type="ARBA" id="ARBA00022723"/>
    </source>
</evidence>
<dbReference type="PANTHER" id="PTHR14167">
    <property type="entry name" value="SH3 DOMAIN-CONTAINING"/>
    <property type="match status" value="1"/>
</dbReference>
<keyword evidence="4 7" id="KW-0863">Zinc-finger</keyword>
<keyword evidence="6" id="KW-0832">Ubl conjugation</keyword>
<evidence type="ECO:0000313" key="13">
    <source>
        <dbReference type="Proteomes" id="UP000830375"/>
    </source>
</evidence>
<dbReference type="Pfam" id="PF00018">
    <property type="entry name" value="SH3_1"/>
    <property type="match status" value="2"/>
</dbReference>
<dbReference type="Pfam" id="PF14604">
    <property type="entry name" value="SH3_9"/>
    <property type="match status" value="1"/>
</dbReference>
<dbReference type="SMART" id="SM00184">
    <property type="entry name" value="RING"/>
    <property type="match status" value="1"/>
</dbReference>
<dbReference type="PROSITE" id="PS00518">
    <property type="entry name" value="ZF_RING_1"/>
    <property type="match status" value="1"/>
</dbReference>
<sequence length="1036" mass="112645">MEDVAVLNLLECSLCMEPLDVSAKVLPCQHTFCKACLQQHEASHPHQMCCPECRAAVPGSVEELPTNSLLLRLLESLQERGPLGTPRDRSVRYVSSTVQEDLLSCYVQDLSKPEQNTQGVQAQAVYDFQGNAPGELTMKSGDIIYLRWRVDDNWYYGEGKDSSGLVPVDVVRVISEQPQPLAVCRALYDFNANNLDPGDSKECLTFFKGDSITLIKQVNENWVEGKLGDKVGIFPLQLTESSTSWEQRGGASLLLPTCAAPVHLNGTLLRSAAPAATYAGSLEQAGGTNNTLNSDAAGRAAYATQHDFIPNPAAYELLEKRKRRDSVESHPRSGGGVNADACVPRRIAGASHKSARPPNVSLLNSLNHPPLSQSQQPPHISSSAQPSSGKTPQLATFNKPRLRSSRRNLPKTHSSPLSSDSLSVLLPSAVSLIEGEENITSRRDESLILRPARGPRDRTMNGESPPAITMALINPQASPLPSESKMSATQQLSISVCAALYSYTPHRSEELELRKGEMVGVYGKFKEGWLRGLSLRTGKVGILPANYVTPVLRTSARFLEQTRPAIPNTSTVSAKRHTLHKPQAVVLALDRVNGDTPSATMAVMSSAGPGRATQLGGKQGWSSVRRTLHATHRGLPNHGNYNSNSIVNLQPPPQDLGQIYTFGRSPVLPKKRNGLFSNPIKAQHWAYETTAPSAGGYQTISRDPVQKEAAVAPQSILVKPDSHKHNTEKPVKSVRFLTQDAPQTPKMTSPGQVSGSQPGLLTLEHWNPSAILGRDGSTLVLKDTKTPRKSTGLDQSMDCLSLNMKPVLINNQPGSNRYRVMKSFTAKTDAELTLTEGEIVVVQRPRADGRLFVTQEISGKTGLFNSSVLEILDKSILVKPDSHKHNTEKPVKSVRFLTQDAPQTPKMTSPGQVSGSQPGLLTLEHWNPSAILGRDGSTLVLKDTKTPRKSTGLDQSMDCLSLNMKPVLINNQPGSNRYRVMKSFTAKTDAELTLTEGEIVVVQRPRADGRLFVTQEISGKTGLFNSSVLEILDKVL</sequence>
<name>A0ABQ8M1E8_LABRO</name>
<dbReference type="InterPro" id="IPR001841">
    <property type="entry name" value="Znf_RING"/>
</dbReference>
<organism evidence="12 13">
    <name type="scientific">Labeo rohita</name>
    <name type="common">Indian major carp</name>
    <name type="synonym">Cyprinus rohita</name>
    <dbReference type="NCBI Taxonomy" id="84645"/>
    <lineage>
        <taxon>Eukaryota</taxon>
        <taxon>Metazoa</taxon>
        <taxon>Chordata</taxon>
        <taxon>Craniata</taxon>
        <taxon>Vertebrata</taxon>
        <taxon>Euteleostomi</taxon>
        <taxon>Actinopterygii</taxon>
        <taxon>Neopterygii</taxon>
        <taxon>Teleostei</taxon>
        <taxon>Ostariophysi</taxon>
        <taxon>Cypriniformes</taxon>
        <taxon>Cyprinidae</taxon>
        <taxon>Labeoninae</taxon>
        <taxon>Labeonini</taxon>
        <taxon>Labeo</taxon>
    </lineage>
</organism>
<dbReference type="PROSITE" id="PS50089">
    <property type="entry name" value="ZF_RING_2"/>
    <property type="match status" value="1"/>
</dbReference>
<dbReference type="InterPro" id="IPR017907">
    <property type="entry name" value="Znf_RING_CS"/>
</dbReference>
<keyword evidence="5" id="KW-0862">Zinc</keyword>
<dbReference type="SUPFAM" id="SSF50044">
    <property type="entry name" value="SH3-domain"/>
    <property type="match status" value="5"/>
</dbReference>
<dbReference type="InterPro" id="IPR050384">
    <property type="entry name" value="Endophilin_SH3RF"/>
</dbReference>
<comment type="similarity">
    <text evidence="1">Belongs to the SH3RF family.</text>
</comment>